<dbReference type="Pfam" id="PF07934">
    <property type="entry name" value="OGG_N"/>
    <property type="match status" value="1"/>
</dbReference>
<dbReference type="Gene3D" id="1.10.1670.10">
    <property type="entry name" value="Helix-hairpin-Helix base-excision DNA repair enzymes (C-terminal)"/>
    <property type="match status" value="1"/>
</dbReference>
<comment type="catalytic activity">
    <reaction evidence="1">
        <text>Hydrolysis of alkylated DNA, releasing 3-methyladenine, 3-methylguanine, 7-methylguanine and 7-methyladenine.</text>
        <dbReference type="EC" id="3.2.2.21"/>
    </reaction>
</comment>
<dbReference type="InterPro" id="IPR011257">
    <property type="entry name" value="DNA_glycosylase"/>
</dbReference>
<organism evidence="8 9">
    <name type="scientific">Radiobacillus deserti</name>
    <dbReference type="NCBI Taxonomy" id="2594883"/>
    <lineage>
        <taxon>Bacteria</taxon>
        <taxon>Bacillati</taxon>
        <taxon>Bacillota</taxon>
        <taxon>Bacilli</taxon>
        <taxon>Bacillales</taxon>
        <taxon>Bacillaceae</taxon>
        <taxon>Radiobacillus</taxon>
    </lineage>
</organism>
<protein>
    <recommendedName>
        <fullName evidence="3">DNA-3-methyladenine glycosylase II</fullName>
        <ecNumber evidence="3">3.2.2.21</ecNumber>
    </recommendedName>
</protein>
<evidence type="ECO:0000256" key="2">
    <source>
        <dbReference type="ARBA" id="ARBA00010817"/>
    </source>
</evidence>
<dbReference type="InterPro" id="IPR051912">
    <property type="entry name" value="Alkylbase_DNA_Glycosylase/TA"/>
</dbReference>
<dbReference type="GO" id="GO:0005737">
    <property type="term" value="C:cytoplasm"/>
    <property type="evidence" value="ECO:0007669"/>
    <property type="project" value="TreeGrafter"/>
</dbReference>
<keyword evidence="6" id="KW-0234">DNA repair</keyword>
<keyword evidence="5" id="KW-0378">Hydrolase</keyword>
<dbReference type="SUPFAM" id="SSF48150">
    <property type="entry name" value="DNA-glycosylase"/>
    <property type="match status" value="1"/>
</dbReference>
<dbReference type="SMART" id="SM00478">
    <property type="entry name" value="ENDO3c"/>
    <property type="match status" value="1"/>
</dbReference>
<dbReference type="GO" id="GO:0032131">
    <property type="term" value="F:alkylated DNA binding"/>
    <property type="evidence" value="ECO:0007669"/>
    <property type="project" value="TreeGrafter"/>
</dbReference>
<dbReference type="EMBL" id="CP041666">
    <property type="protein sequence ID" value="QDP41892.1"/>
    <property type="molecule type" value="Genomic_DNA"/>
</dbReference>
<dbReference type="Gene3D" id="3.30.310.20">
    <property type="entry name" value="DNA-3-methyladenine glycosylase AlkA, N-terminal domain"/>
    <property type="match status" value="1"/>
</dbReference>
<accession>A0A516KKI1</accession>
<reference evidence="8 9" key="1">
    <citation type="submission" date="2019-07" db="EMBL/GenBank/DDBJ databases">
        <authorList>
            <person name="Li J."/>
        </authorList>
    </citation>
    <scope>NUCLEOTIDE SEQUENCE [LARGE SCALE GENOMIC DNA]</scope>
    <source>
        <strain evidence="8 9">TKL69</strain>
    </source>
</reference>
<dbReference type="OrthoDB" id="9785929at2"/>
<dbReference type="Proteomes" id="UP000315215">
    <property type="component" value="Chromosome"/>
</dbReference>
<feature type="domain" description="HhH-GPD" evidence="7">
    <location>
        <begin position="136"/>
        <end position="301"/>
    </location>
</feature>
<gene>
    <name evidence="8" type="ORF">FN924_17965</name>
</gene>
<dbReference type="GO" id="GO:0006289">
    <property type="term" value="P:nucleotide-excision repair"/>
    <property type="evidence" value="ECO:0007669"/>
    <property type="project" value="InterPro"/>
</dbReference>
<dbReference type="GO" id="GO:0032993">
    <property type="term" value="C:protein-DNA complex"/>
    <property type="evidence" value="ECO:0007669"/>
    <property type="project" value="TreeGrafter"/>
</dbReference>
<dbReference type="GO" id="GO:0006307">
    <property type="term" value="P:DNA alkylation repair"/>
    <property type="evidence" value="ECO:0007669"/>
    <property type="project" value="TreeGrafter"/>
</dbReference>
<dbReference type="InterPro" id="IPR003265">
    <property type="entry name" value="HhH-GPD_domain"/>
</dbReference>
<name>A0A516KKI1_9BACI</name>
<dbReference type="InterPro" id="IPR012904">
    <property type="entry name" value="OGG_N"/>
</dbReference>
<keyword evidence="9" id="KW-1185">Reference proteome</keyword>
<keyword evidence="4" id="KW-0227">DNA damage</keyword>
<dbReference type="CDD" id="cd00056">
    <property type="entry name" value="ENDO3c"/>
    <property type="match status" value="1"/>
</dbReference>
<dbReference type="PANTHER" id="PTHR43003">
    <property type="entry name" value="DNA-3-METHYLADENINE GLYCOSYLASE"/>
    <property type="match status" value="1"/>
</dbReference>
<dbReference type="EC" id="3.2.2.21" evidence="3"/>
<dbReference type="KEGG" id="aqt:FN924_17965"/>
<dbReference type="FunFam" id="1.10.340.30:FF:000004">
    <property type="entry name" value="DNA-3-methyladenine glycosylase II"/>
    <property type="match status" value="1"/>
</dbReference>
<evidence type="ECO:0000256" key="5">
    <source>
        <dbReference type="ARBA" id="ARBA00022801"/>
    </source>
</evidence>
<evidence type="ECO:0000256" key="3">
    <source>
        <dbReference type="ARBA" id="ARBA00012000"/>
    </source>
</evidence>
<evidence type="ECO:0000256" key="6">
    <source>
        <dbReference type="ARBA" id="ARBA00023204"/>
    </source>
</evidence>
<dbReference type="PANTHER" id="PTHR43003:SF12">
    <property type="entry name" value="DNA-3-METHYLADENINE GLYCOSYLASE"/>
    <property type="match status" value="1"/>
</dbReference>
<evidence type="ECO:0000313" key="8">
    <source>
        <dbReference type="EMBL" id="QDP41892.1"/>
    </source>
</evidence>
<dbReference type="Gene3D" id="1.10.340.30">
    <property type="entry name" value="Hypothetical protein, domain 2"/>
    <property type="match status" value="1"/>
</dbReference>
<dbReference type="GO" id="GO:0008534">
    <property type="term" value="F:oxidized purine nucleobase lesion DNA N-glycosylase activity"/>
    <property type="evidence" value="ECO:0007669"/>
    <property type="project" value="InterPro"/>
</dbReference>
<proteinExistence type="inferred from homology"/>
<dbReference type="InterPro" id="IPR023170">
    <property type="entry name" value="HhH_base_excis_C"/>
</dbReference>
<comment type="similarity">
    <text evidence="2">Belongs to the alkylbase DNA glycosidase AlkA family.</text>
</comment>
<evidence type="ECO:0000313" key="9">
    <source>
        <dbReference type="Proteomes" id="UP000315215"/>
    </source>
</evidence>
<evidence type="ECO:0000256" key="4">
    <source>
        <dbReference type="ARBA" id="ARBA00022763"/>
    </source>
</evidence>
<dbReference type="GO" id="GO:0008725">
    <property type="term" value="F:DNA-3-methyladenine glycosylase activity"/>
    <property type="evidence" value="ECO:0007669"/>
    <property type="project" value="TreeGrafter"/>
</dbReference>
<dbReference type="GO" id="GO:0043916">
    <property type="term" value="F:DNA-7-methylguanine glycosylase activity"/>
    <property type="evidence" value="ECO:0007669"/>
    <property type="project" value="TreeGrafter"/>
</dbReference>
<dbReference type="GO" id="GO:0006285">
    <property type="term" value="P:base-excision repair, AP site formation"/>
    <property type="evidence" value="ECO:0007669"/>
    <property type="project" value="TreeGrafter"/>
</dbReference>
<dbReference type="Pfam" id="PF00730">
    <property type="entry name" value="HhH-GPD"/>
    <property type="match status" value="1"/>
</dbReference>
<dbReference type="InterPro" id="IPR037046">
    <property type="entry name" value="AlkA_N_sf"/>
</dbReference>
<dbReference type="AlphaFoldDB" id="A0A516KKI1"/>
<evidence type="ECO:0000256" key="1">
    <source>
        <dbReference type="ARBA" id="ARBA00000086"/>
    </source>
</evidence>
<evidence type="ECO:0000259" key="7">
    <source>
        <dbReference type="SMART" id="SM00478"/>
    </source>
</evidence>
<dbReference type="RefSeq" id="WP_143896882.1">
    <property type="nucleotide sequence ID" value="NZ_CP041666.1"/>
</dbReference>
<sequence length="302" mass="35127">MEWYDYETYIEIIPPNLFSFKECVRFLSRSDSEILHRVKDNSVWKLVQIENEKLLLKVSCPENDVMVEIVNKKTSSSERKKVAEYVWDWLGFNQSLEKFYRIGSNDIVLQPIIPLYKGLRIISIPDLFEAMTWAIIGQQINLAFAYTLKKRFVESYGAFLSIEKETYWIFPSASVVASLNVEDLTKLQFSARKAEYVIGVARAIEKGELSKGSLVDMQEYKSLRAALVSFRGVGTWTADYVMMRCLQHPSAFPIADVGLHNALKKRFNLSQKPSIQEIEEWSKPWEGFEAFATFYLWRYLDE</sequence>